<reference evidence="1 2" key="1">
    <citation type="journal article" date="2019" name="Int. J. Syst. Evol. Microbiol.">
        <title>The Global Catalogue of Microorganisms (GCM) 10K type strain sequencing project: providing services to taxonomists for standard genome sequencing and annotation.</title>
        <authorList>
            <consortium name="The Broad Institute Genomics Platform"/>
            <consortium name="The Broad Institute Genome Sequencing Center for Infectious Disease"/>
            <person name="Wu L."/>
            <person name="Ma J."/>
        </authorList>
    </citation>
    <scope>NUCLEOTIDE SEQUENCE [LARGE SCALE GENOMIC DNA]</scope>
    <source>
        <strain evidence="1 2">JCM 16112</strain>
    </source>
</reference>
<dbReference type="Proteomes" id="UP001500469">
    <property type="component" value="Unassembled WGS sequence"/>
</dbReference>
<evidence type="ECO:0000313" key="2">
    <source>
        <dbReference type="Proteomes" id="UP001500469"/>
    </source>
</evidence>
<organism evidence="1 2">
    <name type="scientific">Algoriphagus jejuensis</name>
    <dbReference type="NCBI Taxonomy" id="419934"/>
    <lineage>
        <taxon>Bacteria</taxon>
        <taxon>Pseudomonadati</taxon>
        <taxon>Bacteroidota</taxon>
        <taxon>Cytophagia</taxon>
        <taxon>Cytophagales</taxon>
        <taxon>Cyclobacteriaceae</taxon>
        <taxon>Algoriphagus</taxon>
    </lineage>
</organism>
<gene>
    <name evidence="1" type="ORF">GCM10009119_24700</name>
</gene>
<dbReference type="EMBL" id="BAAAFI010000013">
    <property type="protein sequence ID" value="GAA0879502.1"/>
    <property type="molecule type" value="Genomic_DNA"/>
</dbReference>
<accession>A0ABN1N132</accession>
<evidence type="ECO:0000313" key="1">
    <source>
        <dbReference type="EMBL" id="GAA0879502.1"/>
    </source>
</evidence>
<keyword evidence="2" id="KW-1185">Reference proteome</keyword>
<comment type="caution">
    <text evidence="1">The sequence shown here is derived from an EMBL/GenBank/DDBJ whole genome shotgun (WGS) entry which is preliminary data.</text>
</comment>
<proteinExistence type="predicted"/>
<sequence length="82" mass="9786">MNGDVLQGEFEKNKKAEESGFFFHFRWRFWGKARYRNRGKIKLRFGNIGWMREKLRVNGMNQPWSVPTDHGVEISYAISFAE</sequence>
<name>A0ABN1N132_9BACT</name>
<protein>
    <submittedName>
        <fullName evidence="1">Uncharacterized protein</fullName>
    </submittedName>
</protein>